<dbReference type="EMBL" id="JACHIE010000021">
    <property type="protein sequence ID" value="MBB6458523.1"/>
    <property type="molecule type" value="Genomic_DNA"/>
</dbReference>
<protein>
    <submittedName>
        <fullName evidence="1">Adhesin HecA-like repeat protein</fullName>
    </submittedName>
</protein>
<dbReference type="AlphaFoldDB" id="A0A841QK76"/>
<dbReference type="InterPro" id="IPR010069">
    <property type="entry name" value="CdiA_FHA1_rpt"/>
</dbReference>
<accession>A0A841QK76</accession>
<dbReference type="Proteomes" id="UP000578000">
    <property type="component" value="Unassembled WGS sequence"/>
</dbReference>
<evidence type="ECO:0000313" key="2">
    <source>
        <dbReference type="Proteomes" id="UP000578000"/>
    </source>
</evidence>
<organism evidence="1 2">
    <name type="scientific">Acetobacter lovaniensis</name>
    <dbReference type="NCBI Taxonomy" id="104100"/>
    <lineage>
        <taxon>Bacteria</taxon>
        <taxon>Pseudomonadati</taxon>
        <taxon>Pseudomonadota</taxon>
        <taxon>Alphaproteobacteria</taxon>
        <taxon>Acetobacterales</taxon>
        <taxon>Acetobacteraceae</taxon>
        <taxon>Acetobacter</taxon>
    </lineage>
</organism>
<evidence type="ECO:0000313" key="1">
    <source>
        <dbReference type="EMBL" id="MBB6458523.1"/>
    </source>
</evidence>
<gene>
    <name evidence="1" type="ORF">HNR55_003132</name>
</gene>
<sequence>MSDTLYQPRRLRPYWLYPEAPLSIARHHWAAASVVFHFRMTAASLLNTGRLVAAEQANATLTGSAVNTGLIYGTQGINLKSGEQIDNTNGRIGANGTIAVSGASLPSVISSFHPPLTPTPSHDTFIVSKLSLSGSPRPFSQPEIHSKPTTLKLKNLT</sequence>
<proteinExistence type="predicted"/>
<comment type="caution">
    <text evidence="1">The sequence shown here is derived from an EMBL/GenBank/DDBJ whole genome shotgun (WGS) entry which is preliminary data.</text>
</comment>
<reference evidence="1 2" key="1">
    <citation type="submission" date="2020-08" db="EMBL/GenBank/DDBJ databases">
        <title>Genomic Encyclopedia of Type Strains, Phase IV (KMG-IV): sequencing the most valuable type-strain genomes for metagenomic binning, comparative biology and taxonomic classification.</title>
        <authorList>
            <person name="Goeker M."/>
        </authorList>
    </citation>
    <scope>NUCLEOTIDE SEQUENCE [LARGE SCALE GENOMIC DNA]</scope>
    <source>
        <strain evidence="1 2">DSM 4491</strain>
    </source>
</reference>
<name>A0A841QK76_9PROT</name>
<dbReference type="NCBIfam" id="TIGR01731">
    <property type="entry name" value="fil_hemag_20aa"/>
    <property type="match status" value="1"/>
</dbReference>
<keyword evidence="2" id="KW-1185">Reference proteome</keyword>